<protein>
    <recommendedName>
        <fullName evidence="3">RNase H type-1 domain-containing protein</fullName>
    </recommendedName>
</protein>
<dbReference type="EMBL" id="JBBPBM010000033">
    <property type="protein sequence ID" value="KAK8533241.1"/>
    <property type="molecule type" value="Genomic_DNA"/>
</dbReference>
<keyword evidence="2" id="KW-1185">Reference proteome</keyword>
<dbReference type="InterPro" id="IPR009902">
    <property type="entry name" value="DUF1442"/>
</dbReference>
<organism evidence="1 2">
    <name type="scientific">Hibiscus sabdariffa</name>
    <name type="common">roselle</name>
    <dbReference type="NCBI Taxonomy" id="183260"/>
    <lineage>
        <taxon>Eukaryota</taxon>
        <taxon>Viridiplantae</taxon>
        <taxon>Streptophyta</taxon>
        <taxon>Embryophyta</taxon>
        <taxon>Tracheophyta</taxon>
        <taxon>Spermatophyta</taxon>
        <taxon>Magnoliopsida</taxon>
        <taxon>eudicotyledons</taxon>
        <taxon>Gunneridae</taxon>
        <taxon>Pentapetalae</taxon>
        <taxon>rosids</taxon>
        <taxon>malvids</taxon>
        <taxon>Malvales</taxon>
        <taxon>Malvaceae</taxon>
        <taxon>Malvoideae</taxon>
        <taxon>Hibiscus</taxon>
    </lineage>
</organism>
<reference evidence="1 2" key="1">
    <citation type="journal article" date="2024" name="G3 (Bethesda)">
        <title>Genome assembly of Hibiscus sabdariffa L. provides insights into metabolisms of medicinal natural products.</title>
        <authorList>
            <person name="Kim T."/>
        </authorList>
    </citation>
    <scope>NUCLEOTIDE SEQUENCE [LARGE SCALE GENOMIC DNA]</scope>
    <source>
        <strain evidence="1">TK-2024</strain>
        <tissue evidence="1">Old leaves</tissue>
    </source>
</reference>
<proteinExistence type="predicted"/>
<dbReference type="InterPro" id="IPR044730">
    <property type="entry name" value="RNase_H-like_dom_plant"/>
</dbReference>
<dbReference type="CDD" id="cd06222">
    <property type="entry name" value="RNase_H_like"/>
    <property type="match status" value="1"/>
</dbReference>
<dbReference type="Pfam" id="PF07279">
    <property type="entry name" value="DUF1442"/>
    <property type="match status" value="2"/>
</dbReference>
<dbReference type="PANTHER" id="PTHR33593:SF2">
    <property type="entry name" value="ANKYRIN REPEAT_KH DOMAIN PROTEIN (DUF1442)"/>
    <property type="match status" value="1"/>
</dbReference>
<dbReference type="Proteomes" id="UP001472677">
    <property type="component" value="Unassembled WGS sequence"/>
</dbReference>
<evidence type="ECO:0008006" key="3">
    <source>
        <dbReference type="Google" id="ProtNLM"/>
    </source>
</evidence>
<comment type="caution">
    <text evidence="1">The sequence shown here is derived from an EMBL/GenBank/DDBJ whole genome shotgun (WGS) entry which is preliminary data.</text>
</comment>
<name>A0ABR2DA15_9ROSI</name>
<evidence type="ECO:0000313" key="2">
    <source>
        <dbReference type="Proteomes" id="UP001472677"/>
    </source>
</evidence>
<sequence>MKLAWSPEAASKAYIDTVKLCELYHDTGVAELVSAMAAGWNARFIVETWSHGGATATSIGLAALELAGMSPEVIVGEPEDLMSRLNGIDFMVVDSQRKDFYRVFQLANLSNKGAVMVCKNANSIRDLSFSWRNIVDDGPRQLIHSMFLPVGKGLDIAHVATSGGNSVVLIAELWVIHDSLLQAWVSGCSRVELESDCLETISIINLLSTALDGSALVSSIKDLIAREWDVVAHHVDWGNNRVADTLASWGRGLGVAQMPYSVPPADIVSLVEEEMPGSTSAVGELLVLDEAPILGYLVMVGLVVAR</sequence>
<gene>
    <name evidence="1" type="ORF">V6N12_076517</name>
</gene>
<dbReference type="PANTHER" id="PTHR33593">
    <property type="entry name" value="DUF1442 FAMILY PROTEIN"/>
    <property type="match status" value="1"/>
</dbReference>
<evidence type="ECO:0000313" key="1">
    <source>
        <dbReference type="EMBL" id="KAK8533241.1"/>
    </source>
</evidence>
<accession>A0ABR2DA15</accession>